<keyword evidence="5 9" id="KW-0862">Zinc</keyword>
<evidence type="ECO:0000256" key="2">
    <source>
        <dbReference type="ARBA" id="ARBA00022670"/>
    </source>
</evidence>
<organism evidence="12 13">
    <name type="scientific">Spinacia oleracea</name>
    <name type="common">Spinach</name>
    <dbReference type="NCBI Taxonomy" id="3562"/>
    <lineage>
        <taxon>Eukaryota</taxon>
        <taxon>Viridiplantae</taxon>
        <taxon>Streptophyta</taxon>
        <taxon>Embryophyta</taxon>
        <taxon>Tracheophyta</taxon>
        <taxon>Spermatophyta</taxon>
        <taxon>Magnoliopsida</taxon>
        <taxon>eudicotyledons</taxon>
        <taxon>Gunneridae</taxon>
        <taxon>Pentapetalae</taxon>
        <taxon>Caryophyllales</taxon>
        <taxon>Chenopodiaceae</taxon>
        <taxon>Chenopodioideae</taxon>
        <taxon>Anserineae</taxon>
        <taxon>Spinacia</taxon>
    </lineage>
</organism>
<dbReference type="InterPro" id="IPR034005">
    <property type="entry name" value="M3A_DCP"/>
</dbReference>
<protein>
    <recommendedName>
        <fullName evidence="8">oligopeptidase A</fullName>
        <ecNumber evidence="8">3.4.24.70</ecNumber>
    </recommendedName>
</protein>
<evidence type="ECO:0000256" key="3">
    <source>
        <dbReference type="ARBA" id="ARBA00022723"/>
    </source>
</evidence>
<dbReference type="InterPro" id="IPR045666">
    <property type="entry name" value="OpdA_N"/>
</dbReference>
<evidence type="ECO:0000256" key="7">
    <source>
        <dbReference type="ARBA" id="ARBA00024603"/>
    </source>
</evidence>
<dbReference type="Gene3D" id="3.40.390.10">
    <property type="entry name" value="Collagenase (Catalytic Domain)"/>
    <property type="match status" value="1"/>
</dbReference>
<evidence type="ECO:0000259" key="11">
    <source>
        <dbReference type="Pfam" id="PF19310"/>
    </source>
</evidence>
<accession>A0ABM3RU35</accession>
<comment type="similarity">
    <text evidence="1 9">Belongs to the peptidase M3 family.</text>
</comment>
<evidence type="ECO:0000256" key="4">
    <source>
        <dbReference type="ARBA" id="ARBA00022801"/>
    </source>
</evidence>
<evidence type="ECO:0000313" key="13">
    <source>
        <dbReference type="RefSeq" id="XP_056699138.1"/>
    </source>
</evidence>
<keyword evidence="3 9" id="KW-0479">Metal-binding</keyword>
<name>A0ABM3RU35_SPIOL</name>
<dbReference type="SUPFAM" id="SSF55486">
    <property type="entry name" value="Metalloproteases ('zincins'), catalytic domain"/>
    <property type="match status" value="1"/>
</dbReference>
<dbReference type="EC" id="3.4.24.70" evidence="8"/>
<dbReference type="Pfam" id="PF01432">
    <property type="entry name" value="Peptidase_M3"/>
    <property type="match status" value="1"/>
</dbReference>
<feature type="domain" description="Oligopeptidase A N-terminal" evidence="11">
    <location>
        <begin position="40"/>
        <end position="161"/>
    </location>
</feature>
<dbReference type="Pfam" id="PF19310">
    <property type="entry name" value="TOP_N"/>
    <property type="match status" value="1"/>
</dbReference>
<evidence type="ECO:0000313" key="12">
    <source>
        <dbReference type="Proteomes" id="UP000813463"/>
    </source>
</evidence>
<evidence type="ECO:0000256" key="1">
    <source>
        <dbReference type="ARBA" id="ARBA00006040"/>
    </source>
</evidence>
<proteinExistence type="inferred from homology"/>
<evidence type="ECO:0000256" key="8">
    <source>
        <dbReference type="ARBA" id="ARBA00026100"/>
    </source>
</evidence>
<dbReference type="GeneID" id="130472397"/>
<comment type="cofactor">
    <cofactor evidence="9">
        <name>Zn(2+)</name>
        <dbReference type="ChEBI" id="CHEBI:29105"/>
    </cofactor>
    <text evidence="9">Binds 1 zinc ion.</text>
</comment>
<reference evidence="13" key="2">
    <citation type="submission" date="2025-08" db="UniProtKB">
        <authorList>
            <consortium name="RefSeq"/>
        </authorList>
    </citation>
    <scope>IDENTIFICATION</scope>
    <source>
        <tissue evidence="13">Leaf</tissue>
    </source>
</reference>
<dbReference type="Gene3D" id="1.10.1370.10">
    <property type="entry name" value="Neurolysin, domain 3"/>
    <property type="match status" value="1"/>
</dbReference>
<keyword evidence="2 9" id="KW-0645">Protease</keyword>
<dbReference type="InterPro" id="IPR024077">
    <property type="entry name" value="Neurolysin/TOP_dom2"/>
</dbReference>
<dbReference type="InterPro" id="IPR001567">
    <property type="entry name" value="Pept_M3A_M3B_dom"/>
</dbReference>
<evidence type="ECO:0000259" key="10">
    <source>
        <dbReference type="Pfam" id="PF01432"/>
    </source>
</evidence>
<reference evidence="12" key="1">
    <citation type="journal article" date="2021" name="Nat. Commun.">
        <title>Genomic analyses provide insights into spinach domestication and the genetic basis of agronomic traits.</title>
        <authorList>
            <person name="Cai X."/>
            <person name="Sun X."/>
            <person name="Xu C."/>
            <person name="Sun H."/>
            <person name="Wang X."/>
            <person name="Ge C."/>
            <person name="Zhang Z."/>
            <person name="Wang Q."/>
            <person name="Fei Z."/>
            <person name="Jiao C."/>
            <person name="Wang Q."/>
        </authorList>
    </citation>
    <scope>NUCLEOTIDE SEQUENCE [LARGE SCALE GENOMIC DNA]</scope>
    <source>
        <strain evidence="12">cv. Varoflay</strain>
    </source>
</reference>
<evidence type="ECO:0000256" key="6">
    <source>
        <dbReference type="ARBA" id="ARBA00023049"/>
    </source>
</evidence>
<dbReference type="Gene3D" id="1.10.1370.40">
    <property type="match status" value="1"/>
</dbReference>
<keyword evidence="4 9" id="KW-0378">Hydrolase</keyword>
<comment type="catalytic activity">
    <reaction evidence="7">
        <text>Hydrolysis of oligopeptides, with broad specificity. Gly or Ala commonly occur as P1 or P1' residues, but more distant residues are also important, as is shown by the fact that Z-Gly-Pro-Gly-|-Gly-Pro-Ala is cleaved, but not Z-(Gly)(5).</text>
        <dbReference type="EC" id="3.4.24.70"/>
    </reaction>
</comment>
<dbReference type="PANTHER" id="PTHR11804:SF83">
    <property type="entry name" value="LD37516P"/>
    <property type="match status" value="1"/>
</dbReference>
<dbReference type="InterPro" id="IPR045090">
    <property type="entry name" value="Pept_M3A_M3B"/>
</dbReference>
<sequence length="711" mass="80204">MAMANPKDNNNNNNNNNPLLLDFTFPPYDIIQPNHIVPGIQSLLKQLVVELVELENKVEPTWPKLVVPLEGITDRLRVVWGVVDHLLCVKDSPEFRAAVEQVQPEKVEFQLRLSQSKTIYNAFKAIHESSDWDSLSTARKRVVEGQLKTAILGGVSLQDIERERFNEIQQELEKLALKFEGNILDAVKSYKKLISDRKYVEGLPVTTLALAARAATTKGYKNATAENGPWLITLNPPIYRSVMQDSQERSLREELYRAYVSRASSGDFNNTPIIEQILKLRSEKAKLLGFSNYAELSMETKMATVDQAKKLIESLRISAWDAAVHEMEDLKKFAKAKGAEEAADLNLWDLNFWSERIRESSYDIKEEELRPYLSLPKVTDGLFSLAKMLFDVDIHPADGQAPVWNCDVKFYCVKDPTGCPIAYFYLDPYSRPSEKRGGAWVSLVSGRSRALSRDGKSSRLPIVNVVCNQTPPLGNKPSLMTFGEVEAIFHEFGHALQIMLTKEDEGFVSGSQGIEWDAVELPSSFMENWCYQRNILTGIAKHYETEEDLPEEVCTKLLSAKTFRAGSLMLRQIRYAAVDLELHSEFVPGGSETIYDVDQRISRRTNIIPLLDEDKFLCSFSHIFADSYAAGYYSYQWAEVMSYDAFSAFEEAGLGDLIALKRMGLRFRDTVLALGGGKSPQEVFMEFRGREPSPEAFLRYLGLSPAVVAGC</sequence>
<feature type="domain" description="Peptidase M3A/M3B catalytic" evidence="10">
    <location>
        <begin position="242"/>
        <end position="702"/>
    </location>
</feature>
<keyword evidence="12" id="KW-1185">Reference proteome</keyword>
<keyword evidence="6 9" id="KW-0482">Metalloprotease</keyword>
<dbReference type="PANTHER" id="PTHR11804">
    <property type="entry name" value="PROTEASE M3 THIMET OLIGOPEPTIDASE-RELATED"/>
    <property type="match status" value="1"/>
</dbReference>
<dbReference type="RefSeq" id="XP_056699138.1">
    <property type="nucleotide sequence ID" value="XM_056843160.1"/>
</dbReference>
<dbReference type="CDD" id="cd06456">
    <property type="entry name" value="M3A_DCP"/>
    <property type="match status" value="1"/>
</dbReference>
<dbReference type="InterPro" id="IPR024079">
    <property type="entry name" value="MetalloPept_cat_dom_sf"/>
</dbReference>
<gene>
    <name evidence="13" type="primary">LOC130472397</name>
</gene>
<evidence type="ECO:0000256" key="5">
    <source>
        <dbReference type="ARBA" id="ARBA00022833"/>
    </source>
</evidence>
<dbReference type="Proteomes" id="UP000813463">
    <property type="component" value="Chromosome 4"/>
</dbReference>
<evidence type="ECO:0000256" key="9">
    <source>
        <dbReference type="RuleBase" id="RU003435"/>
    </source>
</evidence>